<evidence type="ECO:0000313" key="1">
    <source>
        <dbReference type="EnsemblMetazoa" id="GPAI034781-PA"/>
    </source>
</evidence>
<reference evidence="2" key="1">
    <citation type="submission" date="2014-03" db="EMBL/GenBank/DDBJ databases">
        <authorList>
            <person name="Aksoy S."/>
            <person name="Warren W."/>
            <person name="Wilson R.K."/>
        </authorList>
    </citation>
    <scope>NUCLEOTIDE SEQUENCE [LARGE SCALE GENOMIC DNA]</scope>
    <source>
        <strain evidence="2">IAEA</strain>
    </source>
</reference>
<evidence type="ECO:0000313" key="2">
    <source>
        <dbReference type="Proteomes" id="UP000092445"/>
    </source>
</evidence>
<organism evidence="1 2">
    <name type="scientific">Glossina pallidipes</name>
    <name type="common">Tsetse fly</name>
    <dbReference type="NCBI Taxonomy" id="7398"/>
    <lineage>
        <taxon>Eukaryota</taxon>
        <taxon>Metazoa</taxon>
        <taxon>Ecdysozoa</taxon>
        <taxon>Arthropoda</taxon>
        <taxon>Hexapoda</taxon>
        <taxon>Insecta</taxon>
        <taxon>Pterygota</taxon>
        <taxon>Neoptera</taxon>
        <taxon>Endopterygota</taxon>
        <taxon>Diptera</taxon>
        <taxon>Brachycera</taxon>
        <taxon>Muscomorpha</taxon>
        <taxon>Hippoboscoidea</taxon>
        <taxon>Glossinidae</taxon>
        <taxon>Glossina</taxon>
    </lineage>
</organism>
<sequence>MFRRNLHGIQAVMINNENNKIFVAHLKEGVFVIDIKIQIQDHNLNKRCNFSECHDRAAVGDRPRDPETLYIPGGWMICPSLSPKVRVVEFGLRPRQLHRTSTNGRQGCIIDLTLEWEWCVTHISWPTAPSQQRASFFDHKEESTTIPNADNQQPPVGCITLDFAAGVIFSVHSRIETARKGDFEKVFLQI</sequence>
<keyword evidence="2" id="KW-1185">Reference proteome</keyword>
<dbReference type="Proteomes" id="UP000092445">
    <property type="component" value="Unassembled WGS sequence"/>
</dbReference>
<protein>
    <submittedName>
        <fullName evidence="1">Uncharacterized protein</fullName>
    </submittedName>
</protein>
<reference evidence="1" key="2">
    <citation type="submission" date="2020-05" db="UniProtKB">
        <authorList>
            <consortium name="EnsemblMetazoa"/>
        </authorList>
    </citation>
    <scope>IDENTIFICATION</scope>
    <source>
        <strain evidence="1">IAEA</strain>
    </source>
</reference>
<dbReference type="VEuPathDB" id="VectorBase:GPAI034781"/>
<accession>A0A1B0A592</accession>
<dbReference type="EnsemblMetazoa" id="GPAI034781-RA">
    <property type="protein sequence ID" value="GPAI034781-PA"/>
    <property type="gene ID" value="GPAI034781"/>
</dbReference>
<proteinExistence type="predicted"/>
<dbReference type="AlphaFoldDB" id="A0A1B0A592"/>
<name>A0A1B0A592_GLOPL</name>